<protein>
    <submittedName>
        <fullName evidence="2">Uncharacterized protein DUF3180</fullName>
    </submittedName>
</protein>
<dbReference type="AlphaFoldDB" id="A0A4R1HD44"/>
<proteinExistence type="predicted"/>
<comment type="caution">
    <text evidence="2">The sequence shown here is derived from an EMBL/GenBank/DDBJ whole genome shotgun (WGS) entry which is preliminary data.</text>
</comment>
<accession>A0A4R1HD44</accession>
<feature type="transmembrane region" description="Helical" evidence="1">
    <location>
        <begin position="124"/>
        <end position="143"/>
    </location>
</feature>
<feature type="transmembrane region" description="Helical" evidence="1">
    <location>
        <begin position="16"/>
        <end position="35"/>
    </location>
</feature>
<organism evidence="2 3">
    <name type="scientific">Pseudonocardia endophytica</name>
    <dbReference type="NCBI Taxonomy" id="401976"/>
    <lineage>
        <taxon>Bacteria</taxon>
        <taxon>Bacillati</taxon>
        <taxon>Actinomycetota</taxon>
        <taxon>Actinomycetes</taxon>
        <taxon>Pseudonocardiales</taxon>
        <taxon>Pseudonocardiaceae</taxon>
        <taxon>Pseudonocardia</taxon>
    </lineage>
</organism>
<evidence type="ECO:0000313" key="3">
    <source>
        <dbReference type="Proteomes" id="UP000295560"/>
    </source>
</evidence>
<dbReference type="Proteomes" id="UP000295560">
    <property type="component" value="Unassembled WGS sequence"/>
</dbReference>
<dbReference type="Pfam" id="PF11377">
    <property type="entry name" value="DUF3180"/>
    <property type="match status" value="1"/>
</dbReference>
<sequence>MTPSRAPMAPTRPQNLLAVGLLAVVVGNLLTRLFYADIPSLPIAAAVVLGVLGLAELAGGFVLRNRIERRNDAPPVDPLLAARALLVARASAYAGSAVAGLWVGLLVHTLPDAGTVTAASADSVTGGIGLACALVLVGAALWLERCCRAPDDPESERRPE</sequence>
<dbReference type="InterPro" id="IPR021517">
    <property type="entry name" value="DUF3180"/>
</dbReference>
<gene>
    <name evidence="2" type="ORF">EV378_3908</name>
</gene>
<keyword evidence="3" id="KW-1185">Reference proteome</keyword>
<feature type="transmembrane region" description="Helical" evidence="1">
    <location>
        <begin position="84"/>
        <end position="104"/>
    </location>
</feature>
<name>A0A4R1HD44_PSEEN</name>
<evidence type="ECO:0000313" key="2">
    <source>
        <dbReference type="EMBL" id="TCK19964.1"/>
    </source>
</evidence>
<reference evidence="2 3" key="1">
    <citation type="submission" date="2019-03" db="EMBL/GenBank/DDBJ databases">
        <title>Sequencing the genomes of 1000 actinobacteria strains.</title>
        <authorList>
            <person name="Klenk H.-P."/>
        </authorList>
    </citation>
    <scope>NUCLEOTIDE SEQUENCE [LARGE SCALE GENOMIC DNA]</scope>
    <source>
        <strain evidence="2 3">DSM 44969</strain>
    </source>
</reference>
<keyword evidence="1" id="KW-0472">Membrane</keyword>
<keyword evidence="1" id="KW-0812">Transmembrane</keyword>
<dbReference type="EMBL" id="SMFZ01000002">
    <property type="protein sequence ID" value="TCK19964.1"/>
    <property type="molecule type" value="Genomic_DNA"/>
</dbReference>
<evidence type="ECO:0000256" key="1">
    <source>
        <dbReference type="SAM" id="Phobius"/>
    </source>
</evidence>
<feature type="transmembrane region" description="Helical" evidence="1">
    <location>
        <begin position="41"/>
        <end position="63"/>
    </location>
</feature>
<keyword evidence="1" id="KW-1133">Transmembrane helix</keyword>